<dbReference type="AlphaFoldDB" id="A0AA86RUI1"/>
<name>A0AA86RUI1_9FABA</name>
<sequence length="139" mass="16473">MTHDFLPRANVGKALRCGKEKMGNVFTHSNRARQSMCWRESEREEEEEEEEEGIEYLRRERRKGFALKWRELAVVGDGQKWIDRMEERERDFDFDEKKKILPAPKRTDQEGYMNNFTCLAIICKDDVTRVKLSALLSLA</sequence>
<accession>A0AA86RUI1</accession>
<dbReference type="EMBL" id="OY731398">
    <property type="protein sequence ID" value="CAJ1819544.1"/>
    <property type="molecule type" value="Genomic_DNA"/>
</dbReference>
<dbReference type="Proteomes" id="UP001189624">
    <property type="component" value="Chromosome 1"/>
</dbReference>
<dbReference type="Gramene" id="rna-AYBTSS11_LOCUS1109">
    <property type="protein sequence ID" value="CAJ1819544.1"/>
    <property type="gene ID" value="gene-AYBTSS11_LOCUS1109"/>
</dbReference>
<proteinExistence type="predicted"/>
<protein>
    <submittedName>
        <fullName evidence="1">Uncharacterized protein</fullName>
    </submittedName>
</protein>
<reference evidence="1" key="1">
    <citation type="submission" date="2023-10" db="EMBL/GenBank/DDBJ databases">
        <authorList>
            <person name="Domelevo Entfellner J.-B."/>
        </authorList>
    </citation>
    <scope>NUCLEOTIDE SEQUENCE</scope>
</reference>
<organism evidence="1 2">
    <name type="scientific">Sphenostylis stenocarpa</name>
    <dbReference type="NCBI Taxonomy" id="92480"/>
    <lineage>
        <taxon>Eukaryota</taxon>
        <taxon>Viridiplantae</taxon>
        <taxon>Streptophyta</taxon>
        <taxon>Embryophyta</taxon>
        <taxon>Tracheophyta</taxon>
        <taxon>Spermatophyta</taxon>
        <taxon>Magnoliopsida</taxon>
        <taxon>eudicotyledons</taxon>
        <taxon>Gunneridae</taxon>
        <taxon>Pentapetalae</taxon>
        <taxon>rosids</taxon>
        <taxon>fabids</taxon>
        <taxon>Fabales</taxon>
        <taxon>Fabaceae</taxon>
        <taxon>Papilionoideae</taxon>
        <taxon>50 kb inversion clade</taxon>
        <taxon>NPAAA clade</taxon>
        <taxon>indigoferoid/millettioid clade</taxon>
        <taxon>Phaseoleae</taxon>
        <taxon>Sphenostylis</taxon>
    </lineage>
</organism>
<keyword evidence="2" id="KW-1185">Reference proteome</keyword>
<evidence type="ECO:0000313" key="2">
    <source>
        <dbReference type="Proteomes" id="UP001189624"/>
    </source>
</evidence>
<evidence type="ECO:0000313" key="1">
    <source>
        <dbReference type="EMBL" id="CAJ1819544.1"/>
    </source>
</evidence>
<gene>
    <name evidence="1" type="ORF">AYBTSS11_LOCUS1109</name>
</gene>